<dbReference type="AlphaFoldDB" id="A0A2V5KY24"/>
<evidence type="ECO:0000313" key="1">
    <source>
        <dbReference type="EMBL" id="PYI57497.1"/>
    </source>
</evidence>
<organism evidence="1 2">
    <name type="scientific">Paenibacillus flagellatus</name>
    <dbReference type="NCBI Taxonomy" id="2211139"/>
    <lineage>
        <taxon>Bacteria</taxon>
        <taxon>Bacillati</taxon>
        <taxon>Bacillota</taxon>
        <taxon>Bacilli</taxon>
        <taxon>Bacillales</taxon>
        <taxon>Paenibacillaceae</taxon>
        <taxon>Paenibacillus</taxon>
    </lineage>
</organism>
<protein>
    <submittedName>
        <fullName evidence="1">FAD-dependent oxidoreductase</fullName>
    </submittedName>
</protein>
<reference evidence="1 2" key="1">
    <citation type="submission" date="2018-05" db="EMBL/GenBank/DDBJ databases">
        <title>Paenibacillus flagellatus sp. nov., isolated from selenium mineral soil.</title>
        <authorList>
            <person name="Dai X."/>
        </authorList>
    </citation>
    <scope>NUCLEOTIDE SEQUENCE [LARGE SCALE GENOMIC DNA]</scope>
    <source>
        <strain evidence="1 2">DXL2</strain>
    </source>
</reference>
<dbReference type="InterPro" id="IPR036188">
    <property type="entry name" value="FAD/NAD-bd_sf"/>
</dbReference>
<dbReference type="Proteomes" id="UP000247476">
    <property type="component" value="Unassembled WGS sequence"/>
</dbReference>
<dbReference type="PANTHER" id="PTHR42716:SF1">
    <property type="entry name" value="SLL0471 PROTEIN"/>
    <property type="match status" value="1"/>
</dbReference>
<evidence type="ECO:0000313" key="2">
    <source>
        <dbReference type="Proteomes" id="UP000247476"/>
    </source>
</evidence>
<dbReference type="Gene3D" id="3.40.50.720">
    <property type="entry name" value="NAD(P)-binding Rossmann-like Domain"/>
    <property type="match status" value="1"/>
</dbReference>
<dbReference type="GO" id="GO:0008734">
    <property type="term" value="F:L-aspartate oxidase activity"/>
    <property type="evidence" value="ECO:0007669"/>
    <property type="project" value="InterPro"/>
</dbReference>
<name>A0A2V5KY24_9BACL</name>
<dbReference type="PROSITE" id="PS51257">
    <property type="entry name" value="PROKAR_LIPOPROTEIN"/>
    <property type="match status" value="1"/>
</dbReference>
<dbReference type="RefSeq" id="WP_110838538.1">
    <property type="nucleotide sequence ID" value="NZ_QJVJ01000001.1"/>
</dbReference>
<dbReference type="PANTHER" id="PTHR42716">
    <property type="entry name" value="L-ASPARTATE OXIDASE"/>
    <property type="match status" value="1"/>
</dbReference>
<gene>
    <name evidence="1" type="ORF">DLM86_03430</name>
</gene>
<sequence length="536" mass="58892">MHKELYADVAVIGGGTGGCAAALAAAEMGRTVVMTEETDWIGGQLTSQAVPPDEHPWIESFGCTRTYRRFREGVRAYYRRHFPLTPEARARPDLNPGGGGVSRLCHEPRAALAVLHEMLAPHVHAGRVRLLHRHVPVAAAVRGDAVTAVTVRSLETGDRIDIAAAYFLDATECGDLLPIAGVEYVAGAESRRDTGEPHALEGDARPDDMQGFTYCFAMDYREGEDHTIDRPRDYAFWRDYRPPFWPGPLLSWTGSNPITLEPRRYGLFPGEGGASLWLYRRIAAKEHFAPGTYDSDITLVNWPQNDYWLGPVIDVPEEERTAHLERAKQLSLSLLYWMQTEAPRPDGKAGYRGLRLRPDVVGTEDGLAKAPYIRESRRIRAEFTVLEQHLSKECRGGGSSGPNGSAAASPAAETYPDSIGVGCYRIDLHPSTGGRNYIDISSLPFQIPLGSLIPQRVDNVLPACKNIGTTHITNGCYRLHPVEWNVGEAAGALAAHCLSRGAKPRDVRNGAEELAEFRRLLAARGVELAWPVIHAV</sequence>
<dbReference type="SUPFAM" id="SSF51905">
    <property type="entry name" value="FAD/NAD(P)-binding domain"/>
    <property type="match status" value="1"/>
</dbReference>
<dbReference type="InterPro" id="IPR005288">
    <property type="entry name" value="NadB"/>
</dbReference>
<dbReference type="GO" id="GO:0009435">
    <property type="term" value="P:NAD+ biosynthetic process"/>
    <property type="evidence" value="ECO:0007669"/>
    <property type="project" value="InterPro"/>
</dbReference>
<proteinExistence type="predicted"/>
<accession>A0A2V5KY24</accession>
<dbReference type="EMBL" id="QJVJ01000001">
    <property type="protein sequence ID" value="PYI57497.1"/>
    <property type="molecule type" value="Genomic_DNA"/>
</dbReference>
<comment type="caution">
    <text evidence="1">The sequence shown here is derived from an EMBL/GenBank/DDBJ whole genome shotgun (WGS) entry which is preliminary data.</text>
</comment>
<dbReference type="Pfam" id="PF12831">
    <property type="entry name" value="FAD_oxidored"/>
    <property type="match status" value="1"/>
</dbReference>
<dbReference type="OrthoDB" id="615715at2"/>
<keyword evidence="2" id="KW-1185">Reference proteome</keyword>